<dbReference type="Proteomes" id="UP000657421">
    <property type="component" value="Unassembled WGS sequence"/>
</dbReference>
<dbReference type="PANTHER" id="PTHR30032:SF4">
    <property type="entry name" value="AMIDASE ENHANCER"/>
    <property type="match status" value="1"/>
</dbReference>
<dbReference type="RefSeq" id="WP_249308999.1">
    <property type="nucleotide sequence ID" value="NZ_JACRSZ010000011.1"/>
</dbReference>
<name>A0ABR7NBJ2_9FIRM</name>
<protein>
    <submittedName>
        <fullName evidence="2">SpoIID/LytB domain-containing protein</fullName>
    </submittedName>
</protein>
<evidence type="ECO:0000313" key="2">
    <source>
        <dbReference type="EMBL" id="MBC8573704.1"/>
    </source>
</evidence>
<organism evidence="2 3">
    <name type="scientific">Jingyaoa shaoxingensis</name>
    <dbReference type="NCBI Taxonomy" id="2763671"/>
    <lineage>
        <taxon>Bacteria</taxon>
        <taxon>Bacillati</taxon>
        <taxon>Bacillota</taxon>
        <taxon>Clostridia</taxon>
        <taxon>Lachnospirales</taxon>
        <taxon>Lachnospiraceae</taxon>
        <taxon>Jingyaoa</taxon>
    </lineage>
</organism>
<keyword evidence="3" id="KW-1185">Reference proteome</keyword>
<gene>
    <name evidence="2" type="ORF">H8716_11510</name>
</gene>
<dbReference type="EMBL" id="JACRSZ010000011">
    <property type="protein sequence ID" value="MBC8573704.1"/>
    <property type="molecule type" value="Genomic_DNA"/>
</dbReference>
<accession>A0ABR7NBJ2</accession>
<dbReference type="InterPro" id="IPR013486">
    <property type="entry name" value="SpoIID/LytB"/>
</dbReference>
<comment type="caution">
    <text evidence="2">The sequence shown here is derived from an EMBL/GenBank/DDBJ whole genome shotgun (WGS) entry which is preliminary data.</text>
</comment>
<evidence type="ECO:0000259" key="1">
    <source>
        <dbReference type="Pfam" id="PF08486"/>
    </source>
</evidence>
<proteinExistence type="predicted"/>
<dbReference type="NCBIfam" id="TIGR02669">
    <property type="entry name" value="SpoIID_LytB"/>
    <property type="match status" value="1"/>
</dbReference>
<evidence type="ECO:0000313" key="3">
    <source>
        <dbReference type="Proteomes" id="UP000657421"/>
    </source>
</evidence>
<dbReference type="PANTHER" id="PTHR30032">
    <property type="entry name" value="N-ACETYLMURAMOYL-L-ALANINE AMIDASE-RELATED"/>
    <property type="match status" value="1"/>
</dbReference>
<dbReference type="InterPro" id="IPR051922">
    <property type="entry name" value="Bact_Sporulation_Assoc"/>
</dbReference>
<dbReference type="InterPro" id="IPR013693">
    <property type="entry name" value="SpoIID/LytB_N"/>
</dbReference>
<feature type="domain" description="Sporulation stage II protein D amidase enhancer LytB N-terminal" evidence="1">
    <location>
        <begin position="162"/>
        <end position="252"/>
    </location>
</feature>
<sequence length="450" mass="50266">MKKIIILCGLLLLTFFWGILELKYGSHTENRKKLITVLQQENMDQTGTGIQEDTETQKENVVQTALGSEREIRVLLKSDGYASEYHTDICLTSDGDYKIRNGENSSLCRAGEEIRITSQSDLFAKEDVLQVSSDGGMFYFPELGRAEEDIGYEGSLEIRKTDQGLLLVNVLSLEDYLCGVLPSEMSASFPTEALKAQAICARTYAIQQQESGRAKAYGADLDDSTSYQVYNNRCHGEETDQAVKETAGLVMMQDGVLADARYYSTSCGLDLHMDLSEDSVFAAFLQEDKKRSVEAEEPMYRWKTSIRLSDLQAKTEWKRIESLEITERDDRGAAVCLEVAGQKSTGRKSVCEKIEGEYQIRQFLALADPVITLQDESTREGWQLLPSAFILLNPVTEEEGLTGYEILGGGYGHGEGLSQNGAKHMAEQGENYEEILKNYYGAIEIVRYSS</sequence>
<reference evidence="2 3" key="1">
    <citation type="submission" date="2020-08" db="EMBL/GenBank/DDBJ databases">
        <title>Genome public.</title>
        <authorList>
            <person name="Liu C."/>
            <person name="Sun Q."/>
        </authorList>
    </citation>
    <scope>NUCLEOTIDE SEQUENCE [LARGE SCALE GENOMIC DNA]</scope>
    <source>
        <strain evidence="2 3">NSJ-46</strain>
    </source>
</reference>
<dbReference type="Pfam" id="PF08486">
    <property type="entry name" value="SpoIID"/>
    <property type="match status" value="1"/>
</dbReference>